<dbReference type="InterPro" id="IPR008922">
    <property type="entry name" value="Di-copper_centre_dom_sf"/>
</dbReference>
<evidence type="ECO:0000313" key="5">
    <source>
        <dbReference type="Proteomes" id="UP001431209"/>
    </source>
</evidence>
<dbReference type="InterPro" id="IPR002227">
    <property type="entry name" value="Tyrosinase_Cu-bd"/>
</dbReference>
<evidence type="ECO:0000259" key="3">
    <source>
        <dbReference type="PROSITE" id="PS00498"/>
    </source>
</evidence>
<sequence length="569" mass="65850">MTVSHKEPTWNDVLCFFKTPYWYSEEDSKKFGENWRNVMIPYGIDLWEYDSVIPWADTIYYHIASGNMPKHYTPFPDEACEAYRVWVNQGLRRCSTDPIKLRENPLPNTRPQSDDTNLGVRKDILAMTQEELDDYRMKIDDILMAGEVFHNNIRTPWQDLGYLHGDWCLHYQEAFLPWHRANLLYVESLIGCRIPYWNWYAAESSNPDSPAAGIPQPFLDDEYVHPVTKLIRKNPLKYACSKDGIPKLYKSIENQQKASQYVTRYEHLTDPSSNQHEYEKCIRMFDLFHKQVDAALKQPLFSVPEGNAMPWANLPAFVPPMPDHDYRDSTTVLSFDNLFEQPHDNFHGVIGHDMADNAFTAFDPIFYSLHVNIDRIFEKYINQNPSSLFTSAFCLEPFKGPQASSLAMGDPRKYLYTTIGDMAKCCEALGYRYGQPVFSDYKSNDNKDVENRLLVQFEGVKCTDESFTIDVFLVDDASVTDDNHNFSISDKNYVGRVTRLGMGEGTKNRNRCVKKGVKKFLFIDSELIKSLGRDLKIIQIVKNMKTGAIINEDEYSNWSGFKGELLYIN</sequence>
<comment type="caution">
    <text evidence="4">The sequence shown here is derived from an EMBL/GenBank/DDBJ whole genome shotgun (WGS) entry which is preliminary data.</text>
</comment>
<reference evidence="4 5" key="1">
    <citation type="submission" date="2024-03" db="EMBL/GenBank/DDBJ databases">
        <title>The Acrasis kona genome and developmental transcriptomes reveal deep origins of eukaryotic multicellular pathways.</title>
        <authorList>
            <person name="Sheikh S."/>
            <person name="Fu C.-J."/>
            <person name="Brown M.W."/>
            <person name="Baldauf S.L."/>
        </authorList>
    </citation>
    <scope>NUCLEOTIDE SEQUENCE [LARGE SCALE GENOMIC DNA]</scope>
    <source>
        <strain evidence="4 5">ATCC MYA-3509</strain>
    </source>
</reference>
<keyword evidence="1" id="KW-0479">Metal-binding</keyword>
<dbReference type="PROSITE" id="PS00497">
    <property type="entry name" value="TYROSINASE_1"/>
    <property type="match status" value="1"/>
</dbReference>
<dbReference type="Gene3D" id="1.10.1280.10">
    <property type="entry name" value="Di-copper center containing domain from catechol oxidase"/>
    <property type="match status" value="1"/>
</dbReference>
<accession>A0AAW2YXC5</accession>
<feature type="domain" description="Tyrosinase copper-binding" evidence="3">
    <location>
        <begin position="363"/>
        <end position="374"/>
    </location>
</feature>
<dbReference type="Pfam" id="PF00264">
    <property type="entry name" value="Tyrosinase"/>
    <property type="match status" value="1"/>
</dbReference>
<dbReference type="GO" id="GO:0046872">
    <property type="term" value="F:metal ion binding"/>
    <property type="evidence" value="ECO:0007669"/>
    <property type="project" value="UniProtKB-KW"/>
</dbReference>
<dbReference type="GO" id="GO:0016491">
    <property type="term" value="F:oxidoreductase activity"/>
    <property type="evidence" value="ECO:0007669"/>
    <property type="project" value="InterPro"/>
</dbReference>
<evidence type="ECO:0000256" key="1">
    <source>
        <dbReference type="ARBA" id="ARBA00022723"/>
    </source>
</evidence>
<dbReference type="PROSITE" id="PS00498">
    <property type="entry name" value="TYROSINASE_2"/>
    <property type="match status" value="1"/>
</dbReference>
<evidence type="ECO:0000259" key="2">
    <source>
        <dbReference type="PROSITE" id="PS00497"/>
    </source>
</evidence>
<protein>
    <recommendedName>
        <fullName evidence="2 3">Tyrosinase copper-binding domain-containing protein</fullName>
    </recommendedName>
</protein>
<dbReference type="EMBL" id="JAOPGA020000780">
    <property type="protein sequence ID" value="KAL0481648.1"/>
    <property type="molecule type" value="Genomic_DNA"/>
</dbReference>
<dbReference type="AlphaFoldDB" id="A0AAW2YXC5"/>
<feature type="domain" description="Tyrosinase copper-binding" evidence="2">
    <location>
        <begin position="170"/>
        <end position="187"/>
    </location>
</feature>
<dbReference type="InterPro" id="IPR050316">
    <property type="entry name" value="Tyrosinase/Hemocyanin"/>
</dbReference>
<dbReference type="SUPFAM" id="SSF48056">
    <property type="entry name" value="Di-copper centre-containing domain"/>
    <property type="match status" value="1"/>
</dbReference>
<organism evidence="4 5">
    <name type="scientific">Acrasis kona</name>
    <dbReference type="NCBI Taxonomy" id="1008807"/>
    <lineage>
        <taxon>Eukaryota</taxon>
        <taxon>Discoba</taxon>
        <taxon>Heterolobosea</taxon>
        <taxon>Tetramitia</taxon>
        <taxon>Eutetramitia</taxon>
        <taxon>Acrasidae</taxon>
        <taxon>Acrasis</taxon>
    </lineage>
</organism>
<proteinExistence type="predicted"/>
<dbReference type="Proteomes" id="UP001431209">
    <property type="component" value="Unassembled WGS sequence"/>
</dbReference>
<dbReference type="PRINTS" id="PR00092">
    <property type="entry name" value="TYROSINASE"/>
</dbReference>
<dbReference type="PANTHER" id="PTHR11474">
    <property type="entry name" value="TYROSINASE FAMILY MEMBER"/>
    <property type="match status" value="1"/>
</dbReference>
<keyword evidence="5" id="KW-1185">Reference proteome</keyword>
<name>A0AAW2YXC5_9EUKA</name>
<evidence type="ECO:0000313" key="4">
    <source>
        <dbReference type="EMBL" id="KAL0481648.1"/>
    </source>
</evidence>
<gene>
    <name evidence="4" type="ORF">AKO1_012450</name>
</gene>